<evidence type="ECO:0000259" key="2">
    <source>
        <dbReference type="Pfam" id="PF20397"/>
    </source>
</evidence>
<dbReference type="InterPro" id="IPR046512">
    <property type="entry name" value="DUF6690"/>
</dbReference>
<evidence type="ECO:0000256" key="1">
    <source>
        <dbReference type="SAM" id="MobiDB-lite"/>
    </source>
</evidence>
<evidence type="ECO:0000313" key="3">
    <source>
        <dbReference type="EMBL" id="QDV24253.1"/>
    </source>
</evidence>
<dbReference type="RefSeq" id="WP_145077755.1">
    <property type="nucleotide sequence ID" value="NZ_CP036298.1"/>
</dbReference>
<gene>
    <name evidence="3" type="ORF">Q31a_25680</name>
</gene>
<dbReference type="AlphaFoldDB" id="A0A518G6N5"/>
<sequence>MSNTFLKRPLTGLLVLAGAAGGPYMLFETDVGSQARQAATGIVSTSDAPPPPGRLTSASHSNSQDPYYGLTGNDPRLNPLNPSDTLQDVVYPPVLALQQVLRFDVSPGWVTQQFPRITTVLADMQLDGLRVPLVTGTTPGDIAGTLTYYFDRYKRLQRIKLEGVAGDPSRFVAELQQIYKLEQSPSLGGGLYVLKWNGHPTSVMHVAPAPVIHADSPYSRFNVFLELNLPGLEYGLSVDAEQFIRAGQATQRW</sequence>
<feature type="domain" description="DUF6690" evidence="2">
    <location>
        <begin position="7"/>
        <end position="253"/>
    </location>
</feature>
<feature type="compositionally biased region" description="Polar residues" evidence="1">
    <location>
        <begin position="56"/>
        <end position="65"/>
    </location>
</feature>
<reference evidence="3 4" key="1">
    <citation type="submission" date="2019-02" db="EMBL/GenBank/DDBJ databases">
        <title>Deep-cultivation of Planctomycetes and their phenomic and genomic characterization uncovers novel biology.</title>
        <authorList>
            <person name="Wiegand S."/>
            <person name="Jogler M."/>
            <person name="Boedeker C."/>
            <person name="Pinto D."/>
            <person name="Vollmers J."/>
            <person name="Rivas-Marin E."/>
            <person name="Kohn T."/>
            <person name="Peeters S.H."/>
            <person name="Heuer A."/>
            <person name="Rast P."/>
            <person name="Oberbeckmann S."/>
            <person name="Bunk B."/>
            <person name="Jeske O."/>
            <person name="Meyerdierks A."/>
            <person name="Storesund J.E."/>
            <person name="Kallscheuer N."/>
            <person name="Luecker S."/>
            <person name="Lage O.M."/>
            <person name="Pohl T."/>
            <person name="Merkel B.J."/>
            <person name="Hornburger P."/>
            <person name="Mueller R.-W."/>
            <person name="Bruemmer F."/>
            <person name="Labrenz M."/>
            <person name="Spormann A.M."/>
            <person name="Op den Camp H."/>
            <person name="Overmann J."/>
            <person name="Amann R."/>
            <person name="Jetten M.S.M."/>
            <person name="Mascher T."/>
            <person name="Medema M.H."/>
            <person name="Devos D.P."/>
            <person name="Kaster A.-K."/>
            <person name="Ovreas L."/>
            <person name="Rohde M."/>
            <person name="Galperin M.Y."/>
            <person name="Jogler C."/>
        </authorList>
    </citation>
    <scope>NUCLEOTIDE SEQUENCE [LARGE SCALE GENOMIC DNA]</scope>
    <source>
        <strain evidence="3 4">Q31a</strain>
    </source>
</reference>
<feature type="region of interest" description="Disordered" evidence="1">
    <location>
        <begin position="38"/>
        <end position="75"/>
    </location>
</feature>
<dbReference type="EMBL" id="CP036298">
    <property type="protein sequence ID" value="QDV24253.1"/>
    <property type="molecule type" value="Genomic_DNA"/>
</dbReference>
<dbReference type="OrthoDB" id="258357at2"/>
<proteinExistence type="predicted"/>
<feature type="compositionally biased region" description="Polar residues" evidence="1">
    <location>
        <begin position="38"/>
        <end position="47"/>
    </location>
</feature>
<protein>
    <recommendedName>
        <fullName evidence="2">DUF6690 domain-containing protein</fullName>
    </recommendedName>
</protein>
<dbReference type="Proteomes" id="UP000318017">
    <property type="component" value="Chromosome"/>
</dbReference>
<evidence type="ECO:0000313" key="4">
    <source>
        <dbReference type="Proteomes" id="UP000318017"/>
    </source>
</evidence>
<organism evidence="3 4">
    <name type="scientific">Aureliella helgolandensis</name>
    <dbReference type="NCBI Taxonomy" id="2527968"/>
    <lineage>
        <taxon>Bacteria</taxon>
        <taxon>Pseudomonadati</taxon>
        <taxon>Planctomycetota</taxon>
        <taxon>Planctomycetia</taxon>
        <taxon>Pirellulales</taxon>
        <taxon>Pirellulaceae</taxon>
        <taxon>Aureliella</taxon>
    </lineage>
</organism>
<keyword evidence="4" id="KW-1185">Reference proteome</keyword>
<dbReference type="KEGG" id="ahel:Q31a_25680"/>
<name>A0A518G6N5_9BACT</name>
<accession>A0A518G6N5</accession>
<dbReference type="Pfam" id="PF20397">
    <property type="entry name" value="DUF6690"/>
    <property type="match status" value="1"/>
</dbReference>